<sequence>HPSGGMKTQKSQKTAIISFSQQLQSVENIASCWYVGMYVGMSWGFFDCIYSRCLRSSHQHPTNHLGPYTDRRTTDKSFPFSYDICETCHYRSTPDHHHAHGQDGYFSDRSLR</sequence>
<accession>A0A667XQW8</accession>
<evidence type="ECO:0000313" key="2">
    <source>
        <dbReference type="Proteomes" id="UP000472263"/>
    </source>
</evidence>
<dbReference type="InParanoid" id="A0A667XQW8"/>
<keyword evidence="2" id="KW-1185">Reference proteome</keyword>
<reference evidence="1" key="3">
    <citation type="submission" date="2025-09" db="UniProtKB">
        <authorList>
            <consortium name="Ensembl"/>
        </authorList>
    </citation>
    <scope>IDENTIFICATION</scope>
</reference>
<name>A0A667XQW8_9TELE</name>
<reference evidence="1" key="2">
    <citation type="submission" date="2025-08" db="UniProtKB">
        <authorList>
            <consortium name="Ensembl"/>
        </authorList>
    </citation>
    <scope>IDENTIFICATION</scope>
</reference>
<dbReference type="Proteomes" id="UP000472263">
    <property type="component" value="Chromosome 1"/>
</dbReference>
<evidence type="ECO:0000313" key="1">
    <source>
        <dbReference type="Ensembl" id="ENSMMDP00005016643.1"/>
    </source>
</evidence>
<dbReference type="Ensembl" id="ENSMMDT00005017072.1">
    <property type="protein sequence ID" value="ENSMMDP00005016643.1"/>
    <property type="gene ID" value="ENSMMDG00005008425.1"/>
</dbReference>
<protein>
    <submittedName>
        <fullName evidence="1">Uncharacterized protein</fullName>
    </submittedName>
</protein>
<organism evidence="1 2">
    <name type="scientific">Myripristis murdjan</name>
    <name type="common">pinecone soldierfish</name>
    <dbReference type="NCBI Taxonomy" id="586833"/>
    <lineage>
        <taxon>Eukaryota</taxon>
        <taxon>Metazoa</taxon>
        <taxon>Chordata</taxon>
        <taxon>Craniata</taxon>
        <taxon>Vertebrata</taxon>
        <taxon>Euteleostomi</taxon>
        <taxon>Actinopterygii</taxon>
        <taxon>Neopterygii</taxon>
        <taxon>Teleostei</taxon>
        <taxon>Neoteleostei</taxon>
        <taxon>Acanthomorphata</taxon>
        <taxon>Holocentriformes</taxon>
        <taxon>Holocentridae</taxon>
        <taxon>Myripristis</taxon>
    </lineage>
</organism>
<dbReference type="AlphaFoldDB" id="A0A667XQW8"/>
<reference evidence="1" key="1">
    <citation type="submission" date="2019-06" db="EMBL/GenBank/DDBJ databases">
        <authorList>
            <consortium name="Wellcome Sanger Institute Data Sharing"/>
        </authorList>
    </citation>
    <scope>NUCLEOTIDE SEQUENCE [LARGE SCALE GENOMIC DNA]</scope>
</reference>
<proteinExistence type="predicted"/>